<protein>
    <submittedName>
        <fullName evidence="1">Uncharacterized protein</fullName>
    </submittedName>
</protein>
<keyword evidence="2" id="KW-1185">Reference proteome</keyword>
<sequence length="298" mass="33217">MTTKSTVLLTSLIFISAISSGQVKRTIIPALNPGEQYIFRNTAISDIHEDAVRTINQNFSTSWFLRVIGKTPEGKLMLKATYLKLNQRTEHLFTHDLTGFNSDDFKEFVMKSATDEIRVQNERLRKMGEGMLGKSFTVYINSDWRVDEVTGVDTLINNVLAGMGEEDPAFMQGFGKSMKGTVNNEEIRKVFDAALAYIPEEAVGVGDKWSKDENHQIGPLKVDYTVKSEEGNNMEIAVSSASAINNDIQVSYSRKGTITVDTKTGLLVSSSVKDDMKPRAGNFTRLVIKTVKNELQKK</sequence>
<dbReference type="InterPro" id="IPR046230">
    <property type="entry name" value="DUF6263"/>
</dbReference>
<reference evidence="1 2" key="1">
    <citation type="submission" date="2019-12" db="EMBL/GenBank/DDBJ databases">
        <title>Chitinophaga sp. strain ysch24 (GDMCC 1.1355), whole genome shotgun sequence.</title>
        <authorList>
            <person name="Zhang X."/>
        </authorList>
    </citation>
    <scope>NUCLEOTIDE SEQUENCE [LARGE SCALE GENOMIC DNA]</scope>
    <source>
        <strain evidence="2">ysch24</strain>
    </source>
</reference>
<organism evidence="1 2">
    <name type="scientific">Chitinophaga tropicalis</name>
    <dbReference type="NCBI Taxonomy" id="2683588"/>
    <lineage>
        <taxon>Bacteria</taxon>
        <taxon>Pseudomonadati</taxon>
        <taxon>Bacteroidota</taxon>
        <taxon>Chitinophagia</taxon>
        <taxon>Chitinophagales</taxon>
        <taxon>Chitinophagaceae</taxon>
        <taxon>Chitinophaga</taxon>
    </lineage>
</organism>
<name>A0A7K1U0S6_9BACT</name>
<evidence type="ECO:0000313" key="2">
    <source>
        <dbReference type="Proteomes" id="UP000461730"/>
    </source>
</evidence>
<evidence type="ECO:0000313" key="1">
    <source>
        <dbReference type="EMBL" id="MVT07962.1"/>
    </source>
</evidence>
<dbReference type="Proteomes" id="UP000461730">
    <property type="component" value="Unassembled WGS sequence"/>
</dbReference>
<dbReference type="AlphaFoldDB" id="A0A7K1U0S6"/>
<dbReference type="Pfam" id="PF19777">
    <property type="entry name" value="DUF6263"/>
    <property type="match status" value="1"/>
</dbReference>
<dbReference type="RefSeq" id="WP_157305383.1">
    <property type="nucleotide sequence ID" value="NZ_WRXN01000002.1"/>
</dbReference>
<comment type="caution">
    <text evidence="1">The sequence shown here is derived from an EMBL/GenBank/DDBJ whole genome shotgun (WGS) entry which is preliminary data.</text>
</comment>
<gene>
    <name evidence="1" type="ORF">GO493_06790</name>
</gene>
<accession>A0A7K1U0S6</accession>
<proteinExistence type="predicted"/>
<dbReference type="EMBL" id="WRXN01000002">
    <property type="protein sequence ID" value="MVT07962.1"/>
    <property type="molecule type" value="Genomic_DNA"/>
</dbReference>